<keyword evidence="3" id="KW-1185">Reference proteome</keyword>
<dbReference type="InterPro" id="IPR032710">
    <property type="entry name" value="NTF2-like_dom_sf"/>
</dbReference>
<evidence type="ECO:0000313" key="2">
    <source>
        <dbReference type="EMBL" id="OEU88643.1"/>
    </source>
</evidence>
<dbReference type="Pfam" id="PF12680">
    <property type="entry name" value="SnoaL_2"/>
    <property type="match status" value="1"/>
</dbReference>
<dbReference type="EMBL" id="LJGT01000040">
    <property type="protein sequence ID" value="OEU88643.1"/>
    <property type="molecule type" value="Genomic_DNA"/>
</dbReference>
<organism evidence="2 3">
    <name type="scientific">Streptomyces abyssalis</name>
    <dbReference type="NCBI Taxonomy" id="933944"/>
    <lineage>
        <taxon>Bacteria</taxon>
        <taxon>Bacillati</taxon>
        <taxon>Actinomycetota</taxon>
        <taxon>Actinomycetes</taxon>
        <taxon>Kitasatosporales</taxon>
        <taxon>Streptomycetaceae</taxon>
        <taxon>Streptomyces</taxon>
    </lineage>
</organism>
<evidence type="ECO:0000313" key="3">
    <source>
        <dbReference type="Proteomes" id="UP000176087"/>
    </source>
</evidence>
<name>A0A1E7JLW7_9ACTN</name>
<dbReference type="SUPFAM" id="SSF54427">
    <property type="entry name" value="NTF2-like"/>
    <property type="match status" value="1"/>
</dbReference>
<accession>A0A1E7JLW7</accession>
<dbReference type="Gene3D" id="3.10.450.50">
    <property type="match status" value="1"/>
</dbReference>
<proteinExistence type="predicted"/>
<dbReference type="Proteomes" id="UP000176087">
    <property type="component" value="Unassembled WGS sequence"/>
</dbReference>
<protein>
    <submittedName>
        <fullName evidence="2">Polyketide cyclase</fullName>
    </submittedName>
</protein>
<reference evidence="2 3" key="1">
    <citation type="journal article" date="2016" name="Front. Microbiol.">
        <title>Comparative Genomics Analysis of Streptomyces Species Reveals Their Adaptation to the Marine Environment and Their Diversity at the Genomic Level.</title>
        <authorList>
            <person name="Tian X."/>
            <person name="Zhang Z."/>
            <person name="Yang T."/>
            <person name="Chen M."/>
            <person name="Li J."/>
            <person name="Chen F."/>
            <person name="Yang J."/>
            <person name="Li W."/>
            <person name="Zhang B."/>
            <person name="Zhang Z."/>
            <person name="Wu J."/>
            <person name="Zhang C."/>
            <person name="Long L."/>
            <person name="Xiao J."/>
        </authorList>
    </citation>
    <scope>NUCLEOTIDE SEQUENCE [LARGE SCALE GENOMIC DNA]</scope>
    <source>
        <strain evidence="2 3">SCSIO 10390</strain>
    </source>
</reference>
<dbReference type="InterPro" id="IPR037401">
    <property type="entry name" value="SnoaL-like"/>
</dbReference>
<feature type="domain" description="SnoaL-like" evidence="1">
    <location>
        <begin position="6"/>
        <end position="105"/>
    </location>
</feature>
<gene>
    <name evidence="2" type="ORF">AN215_18520</name>
</gene>
<dbReference type="STRING" id="933944.AN215_18520"/>
<sequence length="113" mass="12324">MHALYRRWLDDLWNGSPGAAAGIVSPDFTGHWPGREVRGPEGLAAAVTELREMFSEISFTLEVGPFVEGDLVAARWTGRGVTPEGTVTFTGNDILRASEGRFAEYWVGTVTQP</sequence>
<evidence type="ECO:0000259" key="1">
    <source>
        <dbReference type="Pfam" id="PF12680"/>
    </source>
</evidence>
<comment type="caution">
    <text evidence="2">The sequence shown here is derived from an EMBL/GenBank/DDBJ whole genome shotgun (WGS) entry which is preliminary data.</text>
</comment>
<dbReference type="AlphaFoldDB" id="A0A1E7JLW7"/>